<evidence type="ECO:0000256" key="2">
    <source>
        <dbReference type="ARBA" id="ARBA00029447"/>
    </source>
</evidence>
<dbReference type="GO" id="GO:0004888">
    <property type="term" value="F:transmembrane signaling receptor activity"/>
    <property type="evidence" value="ECO:0007669"/>
    <property type="project" value="InterPro"/>
</dbReference>
<dbReference type="PRINTS" id="PR00260">
    <property type="entry name" value="CHEMTRNSDUCR"/>
</dbReference>
<dbReference type="GO" id="GO:0007165">
    <property type="term" value="P:signal transduction"/>
    <property type="evidence" value="ECO:0007669"/>
    <property type="project" value="UniProtKB-KW"/>
</dbReference>
<dbReference type="Pfam" id="PF00015">
    <property type="entry name" value="MCPsignal"/>
    <property type="match status" value="1"/>
</dbReference>
<dbReference type="AlphaFoldDB" id="A0A366HM70"/>
<evidence type="ECO:0000259" key="5">
    <source>
        <dbReference type="PROSITE" id="PS50111"/>
    </source>
</evidence>
<dbReference type="PANTHER" id="PTHR32089">
    <property type="entry name" value="METHYL-ACCEPTING CHEMOTAXIS PROTEIN MCPB"/>
    <property type="match status" value="1"/>
</dbReference>
<dbReference type="Gene3D" id="1.10.287.950">
    <property type="entry name" value="Methyl-accepting chemotaxis protein"/>
    <property type="match status" value="1"/>
</dbReference>
<proteinExistence type="inferred from homology"/>
<keyword evidence="7" id="KW-1185">Reference proteome</keyword>
<evidence type="ECO:0000313" key="7">
    <source>
        <dbReference type="Proteomes" id="UP000253628"/>
    </source>
</evidence>
<evidence type="ECO:0000256" key="1">
    <source>
        <dbReference type="ARBA" id="ARBA00023224"/>
    </source>
</evidence>
<accession>A0A366HM70</accession>
<evidence type="ECO:0000256" key="3">
    <source>
        <dbReference type="PROSITE-ProRule" id="PRU00284"/>
    </source>
</evidence>
<dbReference type="GO" id="GO:0006935">
    <property type="term" value="P:chemotaxis"/>
    <property type="evidence" value="ECO:0007669"/>
    <property type="project" value="InterPro"/>
</dbReference>
<sequence>MKQKNRRVVGVFRLLRQLTSGRATFSDRAWTLSPAALPLTRFLSVVRKGLVSMREASIDIALNTARLHSQAQACGEMASEQAGAAQALAASGSQIEALSEQTVASVGEVAQTCSAQLTIANKTLVQLNELQERVTRVTAQMETFAQVVSQLSQRAQSVGDTSRLIKDIALQTHLLALNAGVEAARAGEAGRGFAVVASEVGKLAERVNSATGDIVRHTTEILDLVSDTREKTETIHLDMAGSEKVVDSFSGDFTQFVKDFDHMNRQMGDVAQTVKQVNVTNHDMGRAIARIAALSGQVQTGMSSMGQQVQAVRLKTESLQRQLTALRTGETAFDWLAMTLRELRGSCVKLLDQAGKRGVDIFDQQYRRIPGSNPPRYNTLYDAAIEQHLQQTLDNVLDRVPAGMYSVMIDRNGYCPAHNARYSQQPIGDVAHDTVHVRNKRIFDDAFSLAAVNNERGVLCQTHMRDTGEIVTDFSLPLDVGGRRWGAVRLGVDYERFEQLATSAKRA</sequence>
<keyword evidence="1 3" id="KW-0807">Transducer</keyword>
<protein>
    <submittedName>
        <fullName evidence="6">Methyl-accepting chemotaxis protein</fullName>
    </submittedName>
</protein>
<dbReference type="SUPFAM" id="SSF58104">
    <property type="entry name" value="Methyl-accepting chemotaxis protein (MCP) signaling domain"/>
    <property type="match status" value="1"/>
</dbReference>
<comment type="similarity">
    <text evidence="2">Belongs to the methyl-accepting chemotaxis (MCP) protein family.</text>
</comment>
<evidence type="ECO:0000256" key="4">
    <source>
        <dbReference type="SAM" id="Coils"/>
    </source>
</evidence>
<feature type="coiled-coil region" evidence="4">
    <location>
        <begin position="120"/>
        <end position="147"/>
    </location>
</feature>
<organism evidence="6 7">
    <name type="scientific">Eoetvoesiella caeni</name>
    <dbReference type="NCBI Taxonomy" id="645616"/>
    <lineage>
        <taxon>Bacteria</taxon>
        <taxon>Pseudomonadati</taxon>
        <taxon>Pseudomonadota</taxon>
        <taxon>Betaproteobacteria</taxon>
        <taxon>Burkholderiales</taxon>
        <taxon>Alcaligenaceae</taxon>
        <taxon>Eoetvoesiella</taxon>
    </lineage>
</organism>
<dbReference type="InterPro" id="IPR004089">
    <property type="entry name" value="MCPsignal_dom"/>
</dbReference>
<keyword evidence="4" id="KW-0175">Coiled coil</keyword>
<dbReference type="RefSeq" id="WP_113931598.1">
    <property type="nucleotide sequence ID" value="NZ_JACCEU010000001.1"/>
</dbReference>
<gene>
    <name evidence="6" type="ORF">DFR37_101440</name>
</gene>
<dbReference type="InterPro" id="IPR004090">
    <property type="entry name" value="Chemotax_Me-accpt_rcpt"/>
</dbReference>
<comment type="caution">
    <text evidence="6">The sequence shown here is derived from an EMBL/GenBank/DDBJ whole genome shotgun (WGS) entry which is preliminary data.</text>
</comment>
<dbReference type="GO" id="GO:0016020">
    <property type="term" value="C:membrane"/>
    <property type="evidence" value="ECO:0007669"/>
    <property type="project" value="InterPro"/>
</dbReference>
<dbReference type="SMART" id="SM00283">
    <property type="entry name" value="MA"/>
    <property type="match status" value="1"/>
</dbReference>
<dbReference type="OrthoDB" id="2489132at2"/>
<name>A0A366HM70_9BURK</name>
<dbReference type="EMBL" id="QNRQ01000001">
    <property type="protein sequence ID" value="RBP43311.1"/>
    <property type="molecule type" value="Genomic_DNA"/>
</dbReference>
<evidence type="ECO:0000313" key="6">
    <source>
        <dbReference type="EMBL" id="RBP43311.1"/>
    </source>
</evidence>
<dbReference type="PANTHER" id="PTHR32089:SF112">
    <property type="entry name" value="LYSOZYME-LIKE PROTEIN-RELATED"/>
    <property type="match status" value="1"/>
</dbReference>
<dbReference type="PROSITE" id="PS50111">
    <property type="entry name" value="CHEMOTAXIS_TRANSDUC_2"/>
    <property type="match status" value="1"/>
</dbReference>
<dbReference type="Proteomes" id="UP000253628">
    <property type="component" value="Unassembled WGS sequence"/>
</dbReference>
<feature type="domain" description="Methyl-accepting transducer" evidence="5">
    <location>
        <begin position="56"/>
        <end position="292"/>
    </location>
</feature>
<reference evidence="6 7" key="1">
    <citation type="submission" date="2018-06" db="EMBL/GenBank/DDBJ databases">
        <title>Genomic Encyclopedia of Type Strains, Phase IV (KMG-IV): sequencing the most valuable type-strain genomes for metagenomic binning, comparative biology and taxonomic classification.</title>
        <authorList>
            <person name="Goeker M."/>
        </authorList>
    </citation>
    <scope>NUCLEOTIDE SEQUENCE [LARGE SCALE GENOMIC DNA]</scope>
    <source>
        <strain evidence="6 7">DSM 25520</strain>
    </source>
</reference>